<comment type="caution">
    <text evidence="2">The sequence shown here is derived from an EMBL/GenBank/DDBJ whole genome shotgun (WGS) entry which is preliminary data.</text>
</comment>
<dbReference type="EMBL" id="JAVHJO010000004">
    <property type="protein sequence ID" value="KAK6540899.1"/>
    <property type="molecule type" value="Genomic_DNA"/>
</dbReference>
<evidence type="ECO:0000313" key="2">
    <source>
        <dbReference type="EMBL" id="KAK6540899.1"/>
    </source>
</evidence>
<evidence type="ECO:0000256" key="1">
    <source>
        <dbReference type="SAM" id="MobiDB-lite"/>
    </source>
</evidence>
<feature type="region of interest" description="Disordered" evidence="1">
    <location>
        <begin position="1287"/>
        <end position="1315"/>
    </location>
</feature>
<keyword evidence="3" id="KW-1185">Reference proteome</keyword>
<proteinExistence type="predicted"/>
<feature type="region of interest" description="Disordered" evidence="1">
    <location>
        <begin position="271"/>
        <end position="299"/>
    </location>
</feature>
<evidence type="ECO:0000313" key="3">
    <source>
        <dbReference type="Proteomes" id="UP001365542"/>
    </source>
</evidence>
<accession>A0AAV9XIA6</accession>
<organism evidence="2 3">
    <name type="scientific">Orbilia ellipsospora</name>
    <dbReference type="NCBI Taxonomy" id="2528407"/>
    <lineage>
        <taxon>Eukaryota</taxon>
        <taxon>Fungi</taxon>
        <taxon>Dikarya</taxon>
        <taxon>Ascomycota</taxon>
        <taxon>Pezizomycotina</taxon>
        <taxon>Orbiliomycetes</taxon>
        <taxon>Orbiliales</taxon>
        <taxon>Orbiliaceae</taxon>
        <taxon>Orbilia</taxon>
    </lineage>
</organism>
<dbReference type="Proteomes" id="UP001365542">
    <property type="component" value="Unassembled WGS sequence"/>
</dbReference>
<name>A0AAV9XIA6_9PEZI</name>
<gene>
    <name evidence="2" type="ORF">TWF694_008283</name>
</gene>
<protein>
    <submittedName>
        <fullName evidence="2">Uncharacterized protein</fullName>
    </submittedName>
</protein>
<reference evidence="2 3" key="1">
    <citation type="submission" date="2019-10" db="EMBL/GenBank/DDBJ databases">
        <authorList>
            <person name="Palmer J.M."/>
        </authorList>
    </citation>
    <scope>NUCLEOTIDE SEQUENCE [LARGE SCALE GENOMIC DNA]</scope>
    <source>
        <strain evidence="2 3">TWF694</strain>
    </source>
</reference>
<sequence length="1315" mass="146952">MSLSTVKKTVFNPLLQTKEEVIAYLKSLPDSNGAAHVFEKTLLLHEDNEVKEIDISDKDETFFFSATDLNNLSEVITARIELFSTQLEKYKSYQIISLVNPYLEVPWNPEEPTIVVLSERNPTFYDFCLGNSNGNMVLFCNTMDGQLPGIRHSGDLNQGNTLLHHVTFGASTNEEPFALFVSGYSSNALHKYKPQNPAVTICDHEAKIVYVVPVPLDQATIGESTLCVPVVGRRRGNKLCFSVLPSAVTSAQVAGGSVLGGDTLARAIAREPPPPPPVQVGENTAGSIGKPEKKKVKTEEEQLEKMTIVEVDIAKPLFITEEGCKFPEFGKGQDGNHITFFQGITVHSEQPEDVDTTEKKVVLPCVLGNELEGSMILAVGKPFTGAKVSYEQYNRLFDKAPLIVFTVSDRMSDQARVLNPDLRCNALYIVQTTTPLPSQNTVSVEDILNDIKVNAVTALAGPQSIVVIQLGDRYYFYRGIRWPGLLEEIPRFAEDITETIEAFLEVKEVAKNPWSNITSIGGDPKVLFKGVTCSPDELYTSFTSLKLDELETFKPDILDTLAQLQVVMSPKELPEFTAKLQTALKTMMDELIAPFKKEYIDALLASKGKNRDPKLMEKYRRTEKQAKVAVQWLIDALGALVSSRISSTRKYDLKQMIRKQKIMDNVSASKDMTYDSLASLLEEHCSDIGMVIANIEPTEFRTLLGKVRDSNLLPHLQELPNNTSKVCKLDDRIQYLSGLDSGIILPLSQDGHTGPLAMPPGKLALGFPYGVSDDKTGSAFAFACFDQFIDIKHPYSQFWVDLCNLHHVSMFRILQRNTITSATQSREFQIAPSNKDLGFMLAYALTDVMKSLAATRSGIPKEAKFGEEVDTTTKMMRGLFGYLMTMLAAGVQPMSMAWQMLSKSSSLEVPSKDEFWLYQRIVELFPYTAWPQAQFKKNVRQLVARLIRRQIADPVTKNLRDSMDQMKKDAAKEHLRKRNVELKWSEVALEVLSKLLVGGYEGEENREKVRGIADRIVTLVPPEDYDKKKGRRGLNRVMKAFARLKESGEIEKVDEPTRQAAGHTYAKRSAKLKEIKGKFVEAAVGNKPAEAKELYAELQEKRKESASLFKVETVKLQNHKNIDTFIESLEKGETLEKHQLGWLKSDAEIYREPWTVGKSEEVEPSKMNLVHYIMTNEMVAPTEGTSKEVIIEKPKNLSERLSAMPGGDKAGKLAVVIEKVKDTTEFIKIAKLPENDFMALFRFSNGNTEEEVEILKKAVVMYLEGWSDVVAAEVKVMEMLRGAKGKGEEKEIAEVDAKAGMKTKEETGDGTQKTE</sequence>